<reference evidence="2 3" key="1">
    <citation type="journal article" date="2023" name="Sci. Data">
        <title>Genome assembly of the Korean intertidal mud-creeper Batillaria attramentaria.</title>
        <authorList>
            <person name="Patra A.K."/>
            <person name="Ho P.T."/>
            <person name="Jun S."/>
            <person name="Lee S.J."/>
            <person name="Kim Y."/>
            <person name="Won Y.J."/>
        </authorList>
    </citation>
    <scope>NUCLEOTIDE SEQUENCE [LARGE SCALE GENOMIC DNA]</scope>
    <source>
        <strain evidence="2">Wonlab-2016</strain>
    </source>
</reference>
<dbReference type="PROSITE" id="PS50835">
    <property type="entry name" value="IG_LIKE"/>
    <property type="match status" value="2"/>
</dbReference>
<dbReference type="InterPro" id="IPR007110">
    <property type="entry name" value="Ig-like_dom"/>
</dbReference>
<feature type="domain" description="Ig-like" evidence="1">
    <location>
        <begin position="100"/>
        <end position="192"/>
    </location>
</feature>
<accession>A0ABD0JSQ7</accession>
<dbReference type="InterPro" id="IPR036179">
    <property type="entry name" value="Ig-like_dom_sf"/>
</dbReference>
<feature type="non-terminal residue" evidence="2">
    <location>
        <position position="1"/>
    </location>
</feature>
<evidence type="ECO:0000313" key="3">
    <source>
        <dbReference type="Proteomes" id="UP001519460"/>
    </source>
</evidence>
<proteinExistence type="predicted"/>
<keyword evidence="3" id="KW-1185">Reference proteome</keyword>
<protein>
    <recommendedName>
        <fullName evidence="1">Ig-like domain-containing protein</fullName>
    </recommendedName>
</protein>
<gene>
    <name evidence="2" type="ORF">BaRGS_00030715</name>
</gene>
<dbReference type="EMBL" id="JACVVK020000335">
    <property type="protein sequence ID" value="KAK7478039.1"/>
    <property type="molecule type" value="Genomic_DNA"/>
</dbReference>
<comment type="caution">
    <text evidence="2">The sequence shown here is derived from an EMBL/GenBank/DDBJ whole genome shotgun (WGS) entry which is preliminary data.</text>
</comment>
<evidence type="ECO:0000313" key="2">
    <source>
        <dbReference type="EMBL" id="KAK7478039.1"/>
    </source>
</evidence>
<dbReference type="AlphaFoldDB" id="A0ABD0JSQ7"/>
<feature type="non-terminal residue" evidence="2">
    <location>
        <position position="201"/>
    </location>
</feature>
<sequence>GPSTDHVSISASSYPLVTDGTKTLTLTCTATEVNPRPLFSWIDPLCQANSHVEGDSIVCRFAPQVPWDDGQVTTCRVMDGWRDVPVSTLKTFVIKLKYPPNLPVITGETPYGLVHPGDTLTCTVTGGKPPAVSVSFSCDAPGTADSRPGVTTGNAAESSVSVPETALSRTVTCTCRPVWDPDRALAKSSSISTAVTVRPDP</sequence>
<organism evidence="2 3">
    <name type="scientific">Batillaria attramentaria</name>
    <dbReference type="NCBI Taxonomy" id="370345"/>
    <lineage>
        <taxon>Eukaryota</taxon>
        <taxon>Metazoa</taxon>
        <taxon>Spiralia</taxon>
        <taxon>Lophotrochozoa</taxon>
        <taxon>Mollusca</taxon>
        <taxon>Gastropoda</taxon>
        <taxon>Caenogastropoda</taxon>
        <taxon>Sorbeoconcha</taxon>
        <taxon>Cerithioidea</taxon>
        <taxon>Batillariidae</taxon>
        <taxon>Batillaria</taxon>
    </lineage>
</organism>
<evidence type="ECO:0000259" key="1">
    <source>
        <dbReference type="PROSITE" id="PS50835"/>
    </source>
</evidence>
<dbReference type="SUPFAM" id="SSF48726">
    <property type="entry name" value="Immunoglobulin"/>
    <property type="match status" value="1"/>
</dbReference>
<name>A0ABD0JSQ7_9CAEN</name>
<dbReference type="Proteomes" id="UP001519460">
    <property type="component" value="Unassembled WGS sequence"/>
</dbReference>
<feature type="domain" description="Ig-like" evidence="1">
    <location>
        <begin position="2"/>
        <end position="87"/>
    </location>
</feature>